<accession>A0A4Q2B0M0</accession>
<feature type="coiled-coil region" evidence="1">
    <location>
        <begin position="60"/>
        <end position="94"/>
    </location>
</feature>
<keyword evidence="1" id="KW-0175">Coiled coil</keyword>
<evidence type="ECO:0000313" key="2">
    <source>
        <dbReference type="EMBL" id="RXV75317.1"/>
    </source>
</evidence>
<dbReference type="RefSeq" id="WP_089135126.1">
    <property type="nucleotide sequence ID" value="NZ_BDFM01000050.1"/>
</dbReference>
<protein>
    <submittedName>
        <fullName evidence="2">Uncharacterized protein</fullName>
    </submittedName>
</protein>
<dbReference type="Proteomes" id="UP000289316">
    <property type="component" value="Unassembled WGS sequence"/>
</dbReference>
<sequence>MAEMTQIKEESYQLKRAKGKLERLKKEFAQVDEQLNAHYKITNGQPMNDKRNGASWFKKKDRIEERGFRLLDEIKQQEERIEKLEDREENKALGLNRQGNGLEMSVANIPRIEEEIEKFKRGESRYTKTTIKRYEMELVKLKEMAKKAEQKLTAGAQKLVDDGLLRQWKKKPTIYFVTDRNFKKLALELNSEGKFEESSVYRYRATTDEAKAYVQKLLSMQKEINGGVTVG</sequence>
<feature type="coiled-coil region" evidence="1">
    <location>
        <begin position="7"/>
        <end position="34"/>
    </location>
</feature>
<organism evidence="2 3">
    <name type="scientific">Ligilactobacillus murinus</name>
    <dbReference type="NCBI Taxonomy" id="1622"/>
    <lineage>
        <taxon>Bacteria</taxon>
        <taxon>Bacillati</taxon>
        <taxon>Bacillota</taxon>
        <taxon>Bacilli</taxon>
        <taxon>Lactobacillales</taxon>
        <taxon>Lactobacillaceae</taxon>
        <taxon>Ligilactobacillus</taxon>
    </lineage>
</organism>
<gene>
    <name evidence="2" type="ORF">D6C19_01345</name>
</gene>
<comment type="caution">
    <text evidence="2">The sequence shown here is derived from an EMBL/GenBank/DDBJ whole genome shotgun (WGS) entry which is preliminary data.</text>
</comment>
<reference evidence="2 3" key="1">
    <citation type="submission" date="2018-09" db="EMBL/GenBank/DDBJ databases">
        <title>Murine metabolic-syndrome-specific gut microbial biobank.</title>
        <authorList>
            <person name="Liu C."/>
        </authorList>
    </citation>
    <scope>NUCLEOTIDE SEQUENCE [LARGE SCALE GENOMIC DNA]</scope>
    <source>
        <strain evidence="2 3">C-30</strain>
    </source>
</reference>
<dbReference type="OrthoDB" id="9803716at2"/>
<proteinExistence type="predicted"/>
<feature type="coiled-coil region" evidence="1">
    <location>
        <begin position="131"/>
        <end position="158"/>
    </location>
</feature>
<name>A0A4Q2B0M0_9LACO</name>
<evidence type="ECO:0000313" key="3">
    <source>
        <dbReference type="Proteomes" id="UP000289316"/>
    </source>
</evidence>
<dbReference type="AlphaFoldDB" id="A0A4Q2B0M0"/>
<evidence type="ECO:0000256" key="1">
    <source>
        <dbReference type="SAM" id="Coils"/>
    </source>
</evidence>
<dbReference type="EMBL" id="QZFR01000005">
    <property type="protein sequence ID" value="RXV75317.1"/>
    <property type="molecule type" value="Genomic_DNA"/>
</dbReference>